<dbReference type="AlphaFoldDB" id="A0A9Q9HGN9"/>
<evidence type="ECO:0000313" key="3">
    <source>
        <dbReference type="EMBL" id="UWQ52486.1"/>
    </source>
</evidence>
<name>A0A9Q9HGN9_LEICA</name>
<reference evidence="3" key="1">
    <citation type="submission" date="2021-08" db="EMBL/GenBank/DDBJ databases">
        <authorList>
            <person name="Nwanade C."/>
            <person name="Wang M."/>
            <person name="Masoudi A."/>
            <person name="Yu Z."/>
            <person name="Liu J."/>
        </authorList>
    </citation>
    <scope>NUCLEOTIDE SEQUENCE</scope>
    <source>
        <strain evidence="3">S122</strain>
    </source>
</reference>
<dbReference type="KEGG" id="lcae:K3721_10615"/>
<evidence type="ECO:0000313" key="4">
    <source>
        <dbReference type="Proteomes" id="UP001058713"/>
    </source>
</evidence>
<evidence type="ECO:0000256" key="2">
    <source>
        <dbReference type="SAM" id="SignalP"/>
    </source>
</evidence>
<gene>
    <name evidence="3" type="ORF">K3721_10615</name>
</gene>
<feature type="chain" id="PRO_5040443395" evidence="2">
    <location>
        <begin position="24"/>
        <end position="227"/>
    </location>
</feature>
<organism evidence="3 4">
    <name type="scientific">Leisingera caerulea</name>
    <name type="common">Phaeobacter caeruleus</name>
    <dbReference type="NCBI Taxonomy" id="506591"/>
    <lineage>
        <taxon>Bacteria</taxon>
        <taxon>Pseudomonadati</taxon>
        <taxon>Pseudomonadota</taxon>
        <taxon>Alphaproteobacteria</taxon>
        <taxon>Rhodobacterales</taxon>
        <taxon>Roseobacteraceae</taxon>
        <taxon>Leisingera</taxon>
    </lineage>
</organism>
<accession>A0A9Q9HGN9</accession>
<proteinExistence type="predicted"/>
<sequence>MAMTGLRAIVLAVLLGSSPAAQAQEQEPSQGAGSAKSPGSLAEASGFFKAPPIDGCTITLEELVKGKSSALRGRWTLRKGPGEMGLVSAGRVEMLPVPQRSGEILSLDFRNGRLMAGSPALGFMPVAVEDRAPPAPGSGLRAESAGRGDLPDDAEVFLDEIALGPLACGPDQLLRLNIAGAQDSGTGHVLRQDYRLFLVDQSRLSGTYSETGAAGRFERGLVTLERR</sequence>
<feature type="compositionally biased region" description="Low complexity" evidence="1">
    <location>
        <begin position="22"/>
        <end position="33"/>
    </location>
</feature>
<evidence type="ECO:0000256" key="1">
    <source>
        <dbReference type="SAM" id="MobiDB-lite"/>
    </source>
</evidence>
<dbReference type="Proteomes" id="UP001058713">
    <property type="component" value="Chromosome"/>
</dbReference>
<feature type="signal peptide" evidence="2">
    <location>
        <begin position="1"/>
        <end position="23"/>
    </location>
</feature>
<protein>
    <submittedName>
        <fullName evidence="3">Uncharacterized protein</fullName>
    </submittedName>
</protein>
<feature type="region of interest" description="Disordered" evidence="1">
    <location>
        <begin position="22"/>
        <end position="41"/>
    </location>
</feature>
<dbReference type="EMBL" id="CP081070">
    <property type="protein sequence ID" value="UWQ52486.1"/>
    <property type="molecule type" value="Genomic_DNA"/>
</dbReference>
<keyword evidence="2" id="KW-0732">Signal</keyword>